<gene>
    <name evidence="3" type="ORF">HSB1_13300</name>
</gene>
<evidence type="ECO:0000256" key="1">
    <source>
        <dbReference type="PIRNR" id="PIRNR037226"/>
    </source>
</evidence>
<dbReference type="InterPro" id="IPR052030">
    <property type="entry name" value="Peptidase_M20/M20A_hydrolases"/>
</dbReference>
<dbReference type="InterPro" id="IPR011650">
    <property type="entry name" value="Peptidase_M20_dimer"/>
</dbReference>
<comment type="similarity">
    <text evidence="1">Belongs to the peptidase M20A family.</text>
</comment>
<dbReference type="Gene3D" id="3.40.630.10">
    <property type="entry name" value="Zn peptidases"/>
    <property type="match status" value="1"/>
</dbReference>
<dbReference type="InterPro" id="IPR036264">
    <property type="entry name" value="Bact_exopeptidase_dim_dom"/>
</dbReference>
<dbReference type="GO" id="GO:0016805">
    <property type="term" value="F:dipeptidase activity"/>
    <property type="evidence" value="ECO:0007669"/>
    <property type="project" value="InterPro"/>
</dbReference>
<feature type="domain" description="Peptidase M20 dimerisation" evidence="2">
    <location>
        <begin position="200"/>
        <end position="297"/>
    </location>
</feature>
<dbReference type="NCBIfam" id="TIGR01891">
    <property type="entry name" value="amidohydrolases"/>
    <property type="match status" value="1"/>
</dbReference>
<dbReference type="PATRIC" id="fig|1210908.3.peg.1273"/>
<evidence type="ECO:0000259" key="2">
    <source>
        <dbReference type="Pfam" id="PF07687"/>
    </source>
</evidence>
<dbReference type="InterPro" id="IPR017439">
    <property type="entry name" value="Amidohydrolase"/>
</dbReference>
<sequence length="442" mass="47248">MVDTDALKQQVCTAIDDNREAIIDLAKSVEAEPELGFKETKTTRKVVEAFESMGLSVEEELAVTGARARLGSGEMRAAVFGELDALVNPDHPKADPETGAVHACGHHAQLAHLVGVAFGFTGAGVVDELDAAIDFVGVPAEEYLDLSYRRELIESGQTEFVGGKQELIRRGHLDDVDLGIMMHAGNDAPERVVTSDFSTNGFVGKFVTYRGKEAHAGAAPEEGVNALNAAMLGMNAIHAQRERFADEDAVRVHPIITKGGDGVNVVPANVQMESYVRAKSVDAVREANVAVNRALESGAMGVGADVEINDYPGYMPLRTDPTIVGAYDDNVRDLVGTDALGPSGTHLTGSTDMGDVTQILPGIHPWVGGFEGSLHARDFRVVDEEMAYVLPAKLTACTLVDVLASEERRQSILAAKAAKKDTETYLAEVRSFRGDVEASYLD</sequence>
<dbReference type="PANTHER" id="PTHR30575:SF0">
    <property type="entry name" value="XAA-ARG DIPEPTIDASE"/>
    <property type="match status" value="1"/>
</dbReference>
<name>J3EZ25_9EURY</name>
<dbReference type="AlphaFoldDB" id="J3EZ25"/>
<comment type="caution">
    <text evidence="3">The sequence shown here is derived from an EMBL/GenBank/DDBJ whole genome shotgun (WGS) entry which is preliminary data.</text>
</comment>
<dbReference type="Gene3D" id="3.30.70.360">
    <property type="match status" value="1"/>
</dbReference>
<accession>J3EZ25</accession>
<evidence type="ECO:0000313" key="3">
    <source>
        <dbReference type="EMBL" id="EJN60727.1"/>
    </source>
</evidence>
<dbReference type="Pfam" id="PF07687">
    <property type="entry name" value="M20_dimer"/>
    <property type="match status" value="1"/>
</dbReference>
<dbReference type="OrthoDB" id="211516at2157"/>
<dbReference type="SUPFAM" id="SSF53187">
    <property type="entry name" value="Zn-dependent exopeptidases"/>
    <property type="match status" value="1"/>
</dbReference>
<dbReference type="Proteomes" id="UP000007813">
    <property type="component" value="Unassembled WGS sequence"/>
</dbReference>
<dbReference type="GO" id="GO:0071713">
    <property type="term" value="F:para-aminobenzoyl-glutamate hydrolase activity"/>
    <property type="evidence" value="ECO:0007669"/>
    <property type="project" value="TreeGrafter"/>
</dbReference>
<proteinExistence type="inferred from homology"/>
<reference evidence="3 4" key="1">
    <citation type="journal article" date="2012" name="J. Bacteriol.">
        <title>Draft Genome Sequence of the Extremely Halophilic Archaeon Halogranum salarium B-1T.</title>
        <authorList>
            <person name="Kim K.K."/>
            <person name="Lee K.C."/>
            <person name="Lee J.S."/>
        </authorList>
    </citation>
    <scope>NUCLEOTIDE SEQUENCE [LARGE SCALE GENOMIC DNA]</scope>
    <source>
        <strain evidence="3 4">B-1</strain>
    </source>
</reference>
<dbReference type="EMBL" id="ALJD01000003">
    <property type="protein sequence ID" value="EJN60727.1"/>
    <property type="molecule type" value="Genomic_DNA"/>
</dbReference>
<organism evidence="3 4">
    <name type="scientific">Halogranum salarium B-1</name>
    <dbReference type="NCBI Taxonomy" id="1210908"/>
    <lineage>
        <taxon>Archaea</taxon>
        <taxon>Methanobacteriati</taxon>
        <taxon>Methanobacteriota</taxon>
        <taxon>Stenosarchaea group</taxon>
        <taxon>Halobacteria</taxon>
        <taxon>Halobacteriales</taxon>
        <taxon>Haloferacaceae</taxon>
    </lineage>
</organism>
<protein>
    <recommendedName>
        <fullName evidence="1">Peptidase M20 domain-containing protein 2</fullName>
    </recommendedName>
</protein>
<dbReference type="SUPFAM" id="SSF55031">
    <property type="entry name" value="Bacterial exopeptidase dimerisation domain"/>
    <property type="match status" value="1"/>
</dbReference>
<dbReference type="InterPro" id="IPR017144">
    <property type="entry name" value="Xaa-Arg_dipeptidase"/>
</dbReference>
<dbReference type="PANTHER" id="PTHR30575">
    <property type="entry name" value="PEPTIDASE M20"/>
    <property type="match status" value="1"/>
</dbReference>
<dbReference type="GO" id="GO:0005737">
    <property type="term" value="C:cytoplasm"/>
    <property type="evidence" value="ECO:0007669"/>
    <property type="project" value="TreeGrafter"/>
</dbReference>
<dbReference type="eggNOG" id="arCOG01108">
    <property type="taxonomic scope" value="Archaea"/>
</dbReference>
<dbReference type="GO" id="GO:0046657">
    <property type="term" value="P:folic acid catabolic process"/>
    <property type="evidence" value="ECO:0007669"/>
    <property type="project" value="TreeGrafter"/>
</dbReference>
<dbReference type="RefSeq" id="WP_009366445.1">
    <property type="nucleotide sequence ID" value="NZ_ALJD01000003.1"/>
</dbReference>
<dbReference type="PIRSF" id="PIRSF037226">
    <property type="entry name" value="Amidohydrolase_ACY1L2_prd"/>
    <property type="match status" value="1"/>
</dbReference>
<evidence type="ECO:0000313" key="4">
    <source>
        <dbReference type="Proteomes" id="UP000007813"/>
    </source>
</evidence>